<sequence>MTYQFVNKLRYAKEGAKEMMDRTCADLPWQVRLEVDGKYIDIPKESEGIIVLNIGSYMGGVDLSPNDYEHEDDFSLQSKHDKVLEVVSVCGAWHLGKLQV</sequence>
<feature type="domain" description="Diacylglycerol kinase accessory" evidence="5">
    <location>
        <begin position="1"/>
        <end position="100"/>
    </location>
</feature>
<evidence type="ECO:0000313" key="6">
    <source>
        <dbReference type="EMBL" id="MCL7038783.1"/>
    </source>
</evidence>
<dbReference type="Proteomes" id="UP001177140">
    <property type="component" value="Unassembled WGS sequence"/>
</dbReference>
<keyword evidence="2" id="KW-0547">Nucleotide-binding</keyword>
<evidence type="ECO:0000256" key="4">
    <source>
        <dbReference type="ARBA" id="ARBA00022840"/>
    </source>
</evidence>
<keyword evidence="4" id="KW-0067">ATP-binding</keyword>
<comment type="caution">
    <text evidence="6">The sequence shown here is derived from an EMBL/GenBank/DDBJ whole genome shotgun (WGS) entry which is preliminary data.</text>
</comment>
<dbReference type="SUPFAM" id="SSF111331">
    <property type="entry name" value="NAD kinase/diacylglycerol kinase-like"/>
    <property type="match status" value="1"/>
</dbReference>
<name>A0AA41VCM0_PAPNU</name>
<dbReference type="InterPro" id="IPR000756">
    <property type="entry name" value="Diacylglycerol_kin_accessory"/>
</dbReference>
<protein>
    <recommendedName>
        <fullName evidence="5">Diacylglycerol kinase accessory domain-containing protein</fullName>
    </recommendedName>
</protein>
<dbReference type="GO" id="GO:0005524">
    <property type="term" value="F:ATP binding"/>
    <property type="evidence" value="ECO:0007669"/>
    <property type="project" value="UniProtKB-KW"/>
</dbReference>
<evidence type="ECO:0000256" key="3">
    <source>
        <dbReference type="ARBA" id="ARBA00022777"/>
    </source>
</evidence>
<dbReference type="PANTHER" id="PTHR11255:SF104">
    <property type="entry name" value="DIACYLGLYCEROL KINASE 2"/>
    <property type="match status" value="1"/>
</dbReference>
<evidence type="ECO:0000256" key="1">
    <source>
        <dbReference type="ARBA" id="ARBA00022679"/>
    </source>
</evidence>
<dbReference type="EMBL" id="JAJJMA010193978">
    <property type="protein sequence ID" value="MCL7038783.1"/>
    <property type="molecule type" value="Genomic_DNA"/>
</dbReference>
<dbReference type="Gene3D" id="2.60.200.40">
    <property type="match status" value="1"/>
</dbReference>
<accession>A0AA41VCM0</accession>
<keyword evidence="1" id="KW-0808">Transferase</keyword>
<dbReference type="PANTHER" id="PTHR11255">
    <property type="entry name" value="DIACYLGLYCEROL KINASE"/>
    <property type="match status" value="1"/>
</dbReference>
<dbReference type="GO" id="GO:0007200">
    <property type="term" value="P:phospholipase C-activating G protein-coupled receptor signaling pathway"/>
    <property type="evidence" value="ECO:0007669"/>
    <property type="project" value="InterPro"/>
</dbReference>
<dbReference type="GO" id="GO:0016020">
    <property type="term" value="C:membrane"/>
    <property type="evidence" value="ECO:0007669"/>
    <property type="project" value="TreeGrafter"/>
</dbReference>
<keyword evidence="3" id="KW-0418">Kinase</keyword>
<gene>
    <name evidence="6" type="ORF">MKW94_001447</name>
</gene>
<dbReference type="SMART" id="SM00045">
    <property type="entry name" value="DAGKa"/>
    <property type="match status" value="1"/>
</dbReference>
<dbReference type="GO" id="GO:0004143">
    <property type="term" value="F:ATP-dependent diacylglycerol kinase activity"/>
    <property type="evidence" value="ECO:0007669"/>
    <property type="project" value="InterPro"/>
</dbReference>
<dbReference type="Pfam" id="PF00609">
    <property type="entry name" value="DAGK_acc"/>
    <property type="match status" value="1"/>
</dbReference>
<evidence type="ECO:0000256" key="2">
    <source>
        <dbReference type="ARBA" id="ARBA00022741"/>
    </source>
</evidence>
<evidence type="ECO:0000259" key="5">
    <source>
        <dbReference type="SMART" id="SM00045"/>
    </source>
</evidence>
<proteinExistence type="predicted"/>
<keyword evidence="7" id="KW-1185">Reference proteome</keyword>
<dbReference type="InterPro" id="IPR037607">
    <property type="entry name" value="DGK"/>
</dbReference>
<evidence type="ECO:0000313" key="7">
    <source>
        <dbReference type="Proteomes" id="UP001177140"/>
    </source>
</evidence>
<organism evidence="6 7">
    <name type="scientific">Papaver nudicaule</name>
    <name type="common">Iceland poppy</name>
    <dbReference type="NCBI Taxonomy" id="74823"/>
    <lineage>
        <taxon>Eukaryota</taxon>
        <taxon>Viridiplantae</taxon>
        <taxon>Streptophyta</taxon>
        <taxon>Embryophyta</taxon>
        <taxon>Tracheophyta</taxon>
        <taxon>Spermatophyta</taxon>
        <taxon>Magnoliopsida</taxon>
        <taxon>Ranunculales</taxon>
        <taxon>Papaveraceae</taxon>
        <taxon>Papaveroideae</taxon>
        <taxon>Papaver</taxon>
    </lineage>
</organism>
<dbReference type="InterPro" id="IPR016064">
    <property type="entry name" value="NAD/diacylglycerol_kinase_sf"/>
</dbReference>
<dbReference type="AlphaFoldDB" id="A0AA41VCM0"/>
<reference evidence="6" key="1">
    <citation type="submission" date="2022-03" db="EMBL/GenBank/DDBJ databases">
        <title>A functionally conserved STORR gene fusion in Papaver species that diverged 16.8 million years ago.</title>
        <authorList>
            <person name="Catania T."/>
        </authorList>
    </citation>
    <scope>NUCLEOTIDE SEQUENCE</scope>
    <source>
        <strain evidence="6">S-191538</strain>
    </source>
</reference>